<evidence type="ECO:0000256" key="3">
    <source>
        <dbReference type="ARBA" id="ARBA00022679"/>
    </source>
</evidence>
<evidence type="ECO:0000256" key="5">
    <source>
        <dbReference type="ARBA" id="ARBA00023163"/>
    </source>
</evidence>
<dbReference type="GO" id="GO:0000209">
    <property type="term" value="P:protein polyubiquitination"/>
    <property type="evidence" value="ECO:0007669"/>
    <property type="project" value="TreeGrafter"/>
</dbReference>
<organism evidence="7 8">
    <name type="scientific">Alternaria panax</name>
    <dbReference type="NCBI Taxonomy" id="48097"/>
    <lineage>
        <taxon>Eukaryota</taxon>
        <taxon>Fungi</taxon>
        <taxon>Dikarya</taxon>
        <taxon>Ascomycota</taxon>
        <taxon>Pezizomycotina</taxon>
        <taxon>Dothideomycetes</taxon>
        <taxon>Pleosporomycetidae</taxon>
        <taxon>Pleosporales</taxon>
        <taxon>Pleosporineae</taxon>
        <taxon>Pleosporaceae</taxon>
        <taxon>Alternaria</taxon>
        <taxon>Alternaria sect. Panax</taxon>
    </lineage>
</organism>
<dbReference type="Proteomes" id="UP001199106">
    <property type="component" value="Unassembled WGS sequence"/>
</dbReference>
<sequence length="287" mass="32592">MSSSLHPHTTRRKRMPGSTAGSIQGGAEDTCVICLSSVTERAIAAPCNHYTFDFDAFFSRISMSLTADAGKAQVTAVQYDWRSPTDYKSYTVQRSHPPNNPPRTDASYSRTHWPGSLFAPYGLPPRPRGPRRPYSPPIEHVALRRRRDVYRRKLYSLHVGSNRYSGYRDTSPQIIADSPELQSKARAWIRRELRVFTYLHTDAEGPSPNAATTSSNAEFLLSYIVSILKTVDLRASNGHAENLLAEYLGRGNSQLFIHELNNWLRSPYTKVEAWDRQVQYQEDLEQD</sequence>
<dbReference type="GO" id="GO:0061630">
    <property type="term" value="F:ubiquitin protein ligase activity"/>
    <property type="evidence" value="ECO:0007669"/>
    <property type="project" value="UniProtKB-EC"/>
</dbReference>
<keyword evidence="4" id="KW-0805">Transcription regulation</keyword>
<proteinExistence type="predicted"/>
<evidence type="ECO:0000313" key="8">
    <source>
        <dbReference type="Proteomes" id="UP001199106"/>
    </source>
</evidence>
<evidence type="ECO:0000256" key="1">
    <source>
        <dbReference type="ARBA" id="ARBA00000900"/>
    </source>
</evidence>
<keyword evidence="5" id="KW-0804">Transcription</keyword>
<evidence type="ECO:0000256" key="6">
    <source>
        <dbReference type="SAM" id="MobiDB-lite"/>
    </source>
</evidence>
<dbReference type="EMBL" id="JAANER010000003">
    <property type="protein sequence ID" value="KAG9192409.1"/>
    <property type="molecule type" value="Genomic_DNA"/>
</dbReference>
<evidence type="ECO:0000256" key="4">
    <source>
        <dbReference type="ARBA" id="ARBA00023015"/>
    </source>
</evidence>
<comment type="catalytic activity">
    <reaction evidence="1">
        <text>S-ubiquitinyl-[E2 ubiquitin-conjugating enzyme]-L-cysteine + [acceptor protein]-L-lysine = [E2 ubiquitin-conjugating enzyme]-L-cysteine + N(6)-ubiquitinyl-[acceptor protein]-L-lysine.</text>
        <dbReference type="EC" id="2.3.2.27"/>
    </reaction>
</comment>
<dbReference type="PANTHER" id="PTHR46077">
    <property type="entry name" value="E3 UBIQUITIN-PROTEIN LIGASE TOPORS"/>
    <property type="match status" value="1"/>
</dbReference>
<evidence type="ECO:0000256" key="2">
    <source>
        <dbReference type="ARBA" id="ARBA00012483"/>
    </source>
</evidence>
<comment type="caution">
    <text evidence="7">The sequence shown here is derived from an EMBL/GenBank/DDBJ whole genome shotgun (WGS) entry which is preliminary data.</text>
</comment>
<name>A0AAD4ID92_9PLEO</name>
<dbReference type="GO" id="GO:0006513">
    <property type="term" value="P:protein monoubiquitination"/>
    <property type="evidence" value="ECO:0007669"/>
    <property type="project" value="TreeGrafter"/>
</dbReference>
<accession>A0AAD4ID92</accession>
<gene>
    <name evidence="7" type="ORF">G6011_11143</name>
</gene>
<feature type="region of interest" description="Disordered" evidence="6">
    <location>
        <begin position="1"/>
        <end position="23"/>
    </location>
</feature>
<keyword evidence="8" id="KW-1185">Reference proteome</keyword>
<evidence type="ECO:0000313" key="7">
    <source>
        <dbReference type="EMBL" id="KAG9192409.1"/>
    </source>
</evidence>
<reference evidence="7" key="1">
    <citation type="submission" date="2021-07" db="EMBL/GenBank/DDBJ databases">
        <title>Genome Resource of American Ginseng Black Spot Pathogen Alternaria panax.</title>
        <authorList>
            <person name="Qiu C."/>
            <person name="Wang W."/>
            <person name="Liu Z."/>
        </authorList>
    </citation>
    <scope>NUCLEOTIDE SEQUENCE</scope>
    <source>
        <strain evidence="7">BNCC115425</strain>
    </source>
</reference>
<protein>
    <recommendedName>
        <fullName evidence="2">RING-type E3 ubiquitin transferase</fullName>
        <ecNumber evidence="2">2.3.2.27</ecNumber>
    </recommendedName>
</protein>
<keyword evidence="3" id="KW-0808">Transferase</keyword>
<dbReference type="EC" id="2.3.2.27" evidence="2"/>
<dbReference type="AlphaFoldDB" id="A0AAD4ID92"/>
<dbReference type="PANTHER" id="PTHR46077:SF1">
    <property type="entry name" value="TOP1 BINDING ARGININE_SERINE RICH PROTEIN, E3 UBIQUITIN LIGASE"/>
    <property type="match status" value="1"/>
</dbReference>